<dbReference type="AlphaFoldDB" id="A0A420IV60"/>
<organism evidence="1 2">
    <name type="scientific">Golovinomyces cichoracearum</name>
    <dbReference type="NCBI Taxonomy" id="62708"/>
    <lineage>
        <taxon>Eukaryota</taxon>
        <taxon>Fungi</taxon>
        <taxon>Dikarya</taxon>
        <taxon>Ascomycota</taxon>
        <taxon>Pezizomycotina</taxon>
        <taxon>Leotiomycetes</taxon>
        <taxon>Erysiphales</taxon>
        <taxon>Erysiphaceae</taxon>
        <taxon>Golovinomyces</taxon>
    </lineage>
</organism>
<gene>
    <name evidence="1" type="ORF">GcM1_04429</name>
</gene>
<evidence type="ECO:0000313" key="1">
    <source>
        <dbReference type="EMBL" id="RKF78423.1"/>
    </source>
</evidence>
<reference evidence="1 2" key="1">
    <citation type="journal article" date="2018" name="BMC Genomics">
        <title>Comparative genome analyses reveal sequence features reflecting distinct modes of host-adaptation between dicot and monocot powdery mildew.</title>
        <authorList>
            <person name="Wu Y."/>
            <person name="Ma X."/>
            <person name="Pan Z."/>
            <person name="Kale S.D."/>
            <person name="Song Y."/>
            <person name="King H."/>
            <person name="Zhang Q."/>
            <person name="Presley C."/>
            <person name="Deng X."/>
            <person name="Wei C.I."/>
            <person name="Xiao S."/>
        </authorList>
    </citation>
    <scope>NUCLEOTIDE SEQUENCE [LARGE SCALE GENOMIC DNA]</scope>
    <source>
        <strain evidence="1">UMSG1</strain>
    </source>
</reference>
<protein>
    <submittedName>
        <fullName evidence="1">Uncharacterized protein</fullName>
    </submittedName>
</protein>
<name>A0A420IV60_9PEZI</name>
<sequence length="61" mass="7287">MVVAVNTHIMLAYLIRVNPCISDDWVSFSTFRLSIVWDFKRGMKLWRKEKQKAVHLSYGHY</sequence>
<dbReference type="EMBL" id="MCBS01021161">
    <property type="protein sequence ID" value="RKF78423.1"/>
    <property type="molecule type" value="Genomic_DNA"/>
</dbReference>
<dbReference type="Proteomes" id="UP000285326">
    <property type="component" value="Unassembled WGS sequence"/>
</dbReference>
<proteinExistence type="predicted"/>
<evidence type="ECO:0000313" key="2">
    <source>
        <dbReference type="Proteomes" id="UP000285326"/>
    </source>
</evidence>
<comment type="caution">
    <text evidence="1">The sequence shown here is derived from an EMBL/GenBank/DDBJ whole genome shotgun (WGS) entry which is preliminary data.</text>
</comment>
<accession>A0A420IV60</accession>